<dbReference type="GO" id="GO:0009316">
    <property type="term" value="C:3-isopropylmalate dehydratase complex"/>
    <property type="evidence" value="ECO:0007669"/>
    <property type="project" value="InterPro"/>
</dbReference>
<organism evidence="12 13">
    <name type="scientific">Chthonomonas calidirosea (strain DSM 23976 / ICMP 18418 / T49)</name>
    <dbReference type="NCBI Taxonomy" id="1303518"/>
    <lineage>
        <taxon>Bacteria</taxon>
        <taxon>Bacillati</taxon>
        <taxon>Armatimonadota</taxon>
        <taxon>Chthonomonadia</taxon>
        <taxon>Chthonomonadales</taxon>
        <taxon>Chthonomonadaceae</taxon>
        <taxon>Chthonomonas</taxon>
    </lineage>
</organism>
<dbReference type="NCBIfam" id="TIGR00171">
    <property type="entry name" value="leuD"/>
    <property type="match status" value="1"/>
</dbReference>
<keyword evidence="6 10" id="KW-0432">Leucine biosynthesis</keyword>
<dbReference type="SUPFAM" id="SSF52016">
    <property type="entry name" value="LeuD/IlvD-like"/>
    <property type="match status" value="1"/>
</dbReference>
<dbReference type="InterPro" id="IPR033940">
    <property type="entry name" value="IPMI_Swivel"/>
</dbReference>
<dbReference type="PANTHER" id="PTHR43345:SF5">
    <property type="entry name" value="3-ISOPROPYLMALATE DEHYDRATASE SMALL SUBUNIT"/>
    <property type="match status" value="1"/>
</dbReference>
<dbReference type="EMBL" id="HF951689">
    <property type="protein sequence ID" value="CCW36527.1"/>
    <property type="molecule type" value="Genomic_DNA"/>
</dbReference>
<dbReference type="InterPro" id="IPR004431">
    <property type="entry name" value="3-IsopropMal_deHydase_ssu"/>
</dbReference>
<evidence type="ECO:0000256" key="4">
    <source>
        <dbReference type="ARBA" id="ARBA00009845"/>
    </source>
</evidence>
<comment type="pathway">
    <text evidence="3 10">Amino-acid biosynthesis; L-leucine biosynthesis; L-leucine from 3-methyl-2-oxobutanoate: step 2/4.</text>
</comment>
<evidence type="ECO:0000256" key="1">
    <source>
        <dbReference type="ARBA" id="ARBA00000491"/>
    </source>
</evidence>
<reference evidence="13" key="1">
    <citation type="submission" date="2013-03" db="EMBL/GenBank/DDBJ databases">
        <title>Genome sequence of Chthonomonas calidirosea, the first sequenced genome from the Armatimonadetes phylum (formally candidate division OP10).</title>
        <authorList>
            <person name="Lee K.C.Y."/>
            <person name="Morgan X.C."/>
            <person name="Dunfield P.F."/>
            <person name="Tamas I."/>
            <person name="Houghton K.M."/>
            <person name="Vyssotski M."/>
            <person name="Ryan J.L.J."/>
            <person name="Lagutin K."/>
            <person name="McDonald I.R."/>
            <person name="Stott M.B."/>
        </authorList>
    </citation>
    <scope>NUCLEOTIDE SEQUENCE [LARGE SCALE GENOMIC DNA]</scope>
    <source>
        <strain evidence="13">DSM 23976 / ICMP 18418 / T49</strain>
    </source>
</reference>
<evidence type="ECO:0000256" key="9">
    <source>
        <dbReference type="ARBA" id="ARBA00023304"/>
    </source>
</evidence>
<evidence type="ECO:0000256" key="8">
    <source>
        <dbReference type="ARBA" id="ARBA00023239"/>
    </source>
</evidence>
<dbReference type="FunFam" id="3.20.19.10:FF:000003">
    <property type="entry name" value="3-isopropylmalate dehydratase small subunit"/>
    <property type="match status" value="1"/>
</dbReference>
<evidence type="ECO:0000313" key="12">
    <source>
        <dbReference type="EMBL" id="CCW36527.1"/>
    </source>
</evidence>
<dbReference type="GO" id="GO:0009098">
    <property type="term" value="P:L-leucine biosynthetic process"/>
    <property type="evidence" value="ECO:0007669"/>
    <property type="project" value="UniProtKB-UniRule"/>
</dbReference>
<dbReference type="PANTHER" id="PTHR43345">
    <property type="entry name" value="3-ISOPROPYLMALATE DEHYDRATASE SMALL SUBUNIT 2-RELATED-RELATED"/>
    <property type="match status" value="1"/>
</dbReference>
<comment type="similarity">
    <text evidence="4 10">Belongs to the LeuD family. LeuD type 1 subfamily.</text>
</comment>
<protein>
    <recommendedName>
        <fullName evidence="10">3-isopropylmalate dehydratase small subunit</fullName>
        <ecNumber evidence="10">4.2.1.33</ecNumber>
    </recommendedName>
    <alternativeName>
        <fullName evidence="10">Alpha-IPM isomerase</fullName>
        <shortName evidence="10">IPMI</shortName>
    </alternativeName>
    <alternativeName>
        <fullName evidence="10">Isopropylmalate isomerase</fullName>
    </alternativeName>
</protein>
<evidence type="ECO:0000313" key="13">
    <source>
        <dbReference type="Proteomes" id="UP000014227"/>
    </source>
</evidence>
<dbReference type="Gene3D" id="3.20.19.10">
    <property type="entry name" value="Aconitase, domain 4"/>
    <property type="match status" value="1"/>
</dbReference>
<evidence type="ECO:0000256" key="6">
    <source>
        <dbReference type="ARBA" id="ARBA00022430"/>
    </source>
</evidence>
<dbReference type="InterPro" id="IPR000573">
    <property type="entry name" value="AconitaseA/IPMdHydase_ssu_swvl"/>
</dbReference>
<evidence type="ECO:0000256" key="2">
    <source>
        <dbReference type="ARBA" id="ARBA00002695"/>
    </source>
</evidence>
<accession>S0EZR4</accession>
<keyword evidence="8 10" id="KW-0456">Lyase</keyword>
<dbReference type="InterPro" id="IPR050075">
    <property type="entry name" value="LeuD"/>
</dbReference>
<dbReference type="Pfam" id="PF00694">
    <property type="entry name" value="Aconitase_C"/>
    <property type="match status" value="1"/>
</dbReference>
<dbReference type="RefSeq" id="WP_016484035.1">
    <property type="nucleotide sequence ID" value="NC_021487.1"/>
</dbReference>
<dbReference type="FunCoup" id="S0EZR4">
    <property type="interactions" value="374"/>
</dbReference>
<comment type="catalytic activity">
    <reaction evidence="1 10">
        <text>(2R,3S)-3-isopropylmalate = (2S)-2-isopropylmalate</text>
        <dbReference type="Rhea" id="RHEA:32287"/>
        <dbReference type="ChEBI" id="CHEBI:1178"/>
        <dbReference type="ChEBI" id="CHEBI:35121"/>
        <dbReference type="EC" id="4.2.1.33"/>
    </reaction>
</comment>
<keyword evidence="13" id="KW-1185">Reference proteome</keyword>
<feature type="domain" description="Aconitase A/isopropylmalate dehydratase small subunit swivel" evidence="11">
    <location>
        <begin position="1"/>
        <end position="124"/>
    </location>
</feature>
<dbReference type="InterPro" id="IPR015928">
    <property type="entry name" value="Aconitase/3IPM_dehydase_swvl"/>
</dbReference>
<dbReference type="KEGG" id="ccz:CCALI_02738"/>
<dbReference type="PATRIC" id="fig|1303518.3.peg.2842"/>
<proteinExistence type="inferred from homology"/>
<dbReference type="InParanoid" id="S0EZR4"/>
<evidence type="ECO:0000256" key="7">
    <source>
        <dbReference type="ARBA" id="ARBA00022605"/>
    </source>
</evidence>
<name>S0EZR4_CHTCT</name>
<dbReference type="GO" id="GO:0003861">
    <property type="term" value="F:3-isopropylmalate dehydratase activity"/>
    <property type="evidence" value="ECO:0007669"/>
    <property type="project" value="UniProtKB-UniRule"/>
</dbReference>
<dbReference type="HOGENOM" id="CLU_081378_0_3_0"/>
<dbReference type="HAMAP" id="MF_01031">
    <property type="entry name" value="LeuD_type1"/>
    <property type="match status" value="1"/>
</dbReference>
<keyword evidence="9 10" id="KW-0100">Branched-chain amino acid biosynthesis</keyword>
<dbReference type="eggNOG" id="COG0066">
    <property type="taxonomic scope" value="Bacteria"/>
</dbReference>
<dbReference type="STRING" id="454171.CP488_01349"/>
<dbReference type="UniPathway" id="UPA00048">
    <property type="reaction ID" value="UER00071"/>
</dbReference>
<dbReference type="NCBIfam" id="NF002458">
    <property type="entry name" value="PRK01641.1"/>
    <property type="match status" value="1"/>
</dbReference>
<dbReference type="OrthoDB" id="9777465at2"/>
<gene>
    <name evidence="10" type="primary">leuD</name>
    <name evidence="12" type="ORF">CCALI_02738</name>
</gene>
<dbReference type="CDD" id="cd01577">
    <property type="entry name" value="IPMI_Swivel"/>
    <property type="match status" value="1"/>
</dbReference>
<evidence type="ECO:0000256" key="3">
    <source>
        <dbReference type="ARBA" id="ARBA00004729"/>
    </source>
</evidence>
<comment type="subunit">
    <text evidence="5 10">Heterodimer of LeuC and LeuD.</text>
</comment>
<sequence length="212" mass="23920">MQPFRKVTGVVAPLNRVNVDTDQIIPKQFLKRIERTGFGQFLFYDWRYLPDGKTPDPNFVLNAPAYQGATILVTGRNFGCGSSREHAPWALMDYGFRAIIAPSFADIFYNNCFQNGLLPVRLPEETVAQLLRIAEERPGYRLTVDLEAQTVSDEEGFSATFEIDPFRRHCLLHGLDDIGLTLQHEADIAAFEKRRPTWLRGVAAEAQESGVS</sequence>
<evidence type="ECO:0000256" key="5">
    <source>
        <dbReference type="ARBA" id="ARBA00011271"/>
    </source>
</evidence>
<keyword evidence="7 10" id="KW-0028">Amino-acid biosynthesis</keyword>
<dbReference type="EC" id="4.2.1.33" evidence="10"/>
<evidence type="ECO:0000256" key="10">
    <source>
        <dbReference type="HAMAP-Rule" id="MF_01031"/>
    </source>
</evidence>
<evidence type="ECO:0000259" key="11">
    <source>
        <dbReference type="Pfam" id="PF00694"/>
    </source>
</evidence>
<dbReference type="Proteomes" id="UP000014227">
    <property type="component" value="Chromosome I"/>
</dbReference>
<comment type="function">
    <text evidence="2 10">Catalyzes the isomerization between 2-isopropylmalate and 3-isopropylmalate, via the formation of 2-isopropylmaleate.</text>
</comment>
<dbReference type="AlphaFoldDB" id="S0EZR4"/>